<dbReference type="PANTHER" id="PTHR47466:SF1">
    <property type="entry name" value="METALLOPROTEASE MEP1 (AFU_ORTHOLOGUE AFUA_1G07730)-RELATED"/>
    <property type="match status" value="1"/>
</dbReference>
<dbReference type="InterPro" id="IPR003961">
    <property type="entry name" value="FN3_dom"/>
</dbReference>
<dbReference type="CDD" id="cd00063">
    <property type="entry name" value="FN3"/>
    <property type="match status" value="1"/>
</dbReference>
<evidence type="ECO:0000256" key="4">
    <source>
        <dbReference type="ARBA" id="ARBA00022729"/>
    </source>
</evidence>
<evidence type="ECO:0000256" key="3">
    <source>
        <dbReference type="ARBA" id="ARBA00022723"/>
    </source>
</evidence>
<keyword evidence="13" id="KW-1185">Reference proteome</keyword>
<dbReference type="PANTHER" id="PTHR47466">
    <property type="match status" value="1"/>
</dbReference>
<dbReference type="Gene3D" id="2.60.40.10">
    <property type="entry name" value="Immunoglobulins"/>
    <property type="match status" value="1"/>
</dbReference>
<dbReference type="InterPro" id="IPR008754">
    <property type="entry name" value="Peptidase_M43"/>
</dbReference>
<dbReference type="Pfam" id="PF00041">
    <property type="entry name" value="fn3"/>
    <property type="match status" value="1"/>
</dbReference>
<evidence type="ECO:0000256" key="8">
    <source>
        <dbReference type="ARBA" id="ARBA00023157"/>
    </source>
</evidence>
<name>A0AA51RDB5_9BACT</name>
<feature type="signal peptide" evidence="10">
    <location>
        <begin position="1"/>
        <end position="21"/>
    </location>
</feature>
<evidence type="ECO:0000256" key="6">
    <source>
        <dbReference type="ARBA" id="ARBA00022833"/>
    </source>
</evidence>
<dbReference type="InterPro" id="IPR013783">
    <property type="entry name" value="Ig-like_fold"/>
</dbReference>
<dbReference type="SUPFAM" id="SSF49265">
    <property type="entry name" value="Fibronectin type III"/>
    <property type="match status" value="1"/>
</dbReference>
<sequence length="813" mass="88100">MIKKLLMICLVLSALSYSTKAQDRNCHTMDVYEQQVQQNPSLQLKMQGIEKRTQQFINSSEQARSAAVSGVITIPVVVHVLYSNSNENISSAQIQSQIDVLNEDYRRLNGDANQVPNEFASVASDIEVEFVMATTDPNGNPTSGITRKSTSRTSWGTNDDMKKTSQGGVAPWDASRYLNMWVCNIGGGILGYAQFPGGSLATDGVVMSPQYFGSADKGTGFFLSAPFNKGRTATHEVGHWLNLRHIWGDGGCNVDDFVTDTPVSGNPNYGCPNYPTNSCSATGNDMTMNYMDYVDDACMYMFSAGQKNRMRALFDTGGFREGFVNNDGGGDPTDPGITYCASQGNSVSDEWIANVNVGGLNNSTGANGGYADFTSTSVDLAIGSSNNVSLSPAFSGTAYNEYWRIWIDFNKDGDFSDANELVYDAGSLSSTTVTGSLAIPSNVSSGETRMRVSMKYNGASTPCETFSYGEVEDYTVNITTSSAPTCETPEGLNASNVTETTFTLNWNSVSAANEYDIQLRAAGNSTWSDFNSTSNSLALTGASEGTTYEWRVRSSCSSSDSDYSSIASFTTESAQVEVNYCDSKGNSVADEWIQRVRFGSIDNTSGANGGYGDFTSQSTNVVTGGSYNITINPAWAGRTYREAYNVWIDWNQDGDFNDSGEAVYSRSRTTNTAISGSISVPNNALTGATRMRVTMKYNANASSCEAFSYGEVEDYTINVSSSGRIENQSKITDFTIFPNPAVDQTTLRFNSEEAMNVNINVYDAVGRQVQSISLENVIGTHDETLEVSDLKPGIYHIFVEANGKRENYKLVKK</sequence>
<dbReference type="InterPro" id="IPR024079">
    <property type="entry name" value="MetalloPept_cat_dom_sf"/>
</dbReference>
<evidence type="ECO:0000256" key="9">
    <source>
        <dbReference type="SAM" id="MobiDB-lite"/>
    </source>
</evidence>
<dbReference type="GO" id="GO:0046872">
    <property type="term" value="F:metal ion binding"/>
    <property type="evidence" value="ECO:0007669"/>
    <property type="project" value="UniProtKB-KW"/>
</dbReference>
<keyword evidence="5" id="KW-0378">Hydrolase</keyword>
<dbReference type="SUPFAM" id="SSF55486">
    <property type="entry name" value="Metalloproteases ('zincins'), catalytic domain"/>
    <property type="match status" value="1"/>
</dbReference>
<evidence type="ECO:0000256" key="5">
    <source>
        <dbReference type="ARBA" id="ARBA00022801"/>
    </source>
</evidence>
<dbReference type="PROSITE" id="PS50853">
    <property type="entry name" value="FN3"/>
    <property type="match status" value="1"/>
</dbReference>
<reference evidence="12 13" key="1">
    <citation type="submission" date="2023-08" db="EMBL/GenBank/DDBJ databases">
        <title>Comparative genomics and taxonomic characterization of three novel marine species of genus Marivirga.</title>
        <authorList>
            <person name="Muhammad N."/>
            <person name="Kim S.-G."/>
        </authorList>
    </citation>
    <scope>NUCLEOTIDE SEQUENCE [LARGE SCALE GENOMIC DNA]</scope>
    <source>
        <strain evidence="12 13">BDSF4-3</strain>
    </source>
</reference>
<dbReference type="Pfam" id="PF05572">
    <property type="entry name" value="Peptidase_M43"/>
    <property type="match status" value="1"/>
</dbReference>
<evidence type="ECO:0000256" key="2">
    <source>
        <dbReference type="ARBA" id="ARBA00022670"/>
    </source>
</evidence>
<organism evidence="12 13">
    <name type="scientific">Marivirga salinarum</name>
    <dbReference type="NCBI Taxonomy" id="3059078"/>
    <lineage>
        <taxon>Bacteria</taxon>
        <taxon>Pseudomonadati</taxon>
        <taxon>Bacteroidota</taxon>
        <taxon>Cytophagia</taxon>
        <taxon>Cytophagales</taxon>
        <taxon>Marivirgaceae</taxon>
        <taxon>Marivirga</taxon>
    </lineage>
</organism>
<gene>
    <name evidence="12" type="ORF">QYS49_34995</name>
</gene>
<feature type="region of interest" description="Disordered" evidence="9">
    <location>
        <begin position="134"/>
        <end position="166"/>
    </location>
</feature>
<dbReference type="CDD" id="cd04275">
    <property type="entry name" value="ZnMc_pappalysin_like"/>
    <property type="match status" value="1"/>
</dbReference>
<comment type="similarity">
    <text evidence="1">Belongs to the peptidase M43B family.</text>
</comment>
<keyword evidence="7" id="KW-0482">Metalloprotease</keyword>
<evidence type="ECO:0000256" key="10">
    <source>
        <dbReference type="SAM" id="SignalP"/>
    </source>
</evidence>
<dbReference type="Pfam" id="PF20009">
    <property type="entry name" value="GEVED"/>
    <property type="match status" value="2"/>
</dbReference>
<dbReference type="NCBIfam" id="TIGR04183">
    <property type="entry name" value="Por_Secre_tail"/>
    <property type="match status" value="1"/>
</dbReference>
<keyword evidence="6" id="KW-0862">Zinc</keyword>
<protein>
    <submittedName>
        <fullName evidence="12">GEVED domain-containing protein</fullName>
    </submittedName>
</protein>
<dbReference type="InterPro" id="IPR045474">
    <property type="entry name" value="GEVED"/>
</dbReference>
<dbReference type="GO" id="GO:0008237">
    <property type="term" value="F:metallopeptidase activity"/>
    <property type="evidence" value="ECO:0007669"/>
    <property type="project" value="UniProtKB-KW"/>
</dbReference>
<keyword evidence="3" id="KW-0479">Metal-binding</keyword>
<dbReference type="EMBL" id="CP129971">
    <property type="protein sequence ID" value="WMN12918.1"/>
    <property type="molecule type" value="Genomic_DNA"/>
</dbReference>
<dbReference type="RefSeq" id="WP_308351298.1">
    <property type="nucleotide sequence ID" value="NZ_CP129971.1"/>
</dbReference>
<keyword evidence="2" id="KW-0645">Protease</keyword>
<dbReference type="KEGG" id="msaa:QYS49_34995"/>
<dbReference type="InterPro" id="IPR026444">
    <property type="entry name" value="Secre_tail"/>
</dbReference>
<evidence type="ECO:0000256" key="1">
    <source>
        <dbReference type="ARBA" id="ARBA00008721"/>
    </source>
</evidence>
<dbReference type="InterPro" id="IPR036116">
    <property type="entry name" value="FN3_sf"/>
</dbReference>
<evidence type="ECO:0000313" key="13">
    <source>
        <dbReference type="Proteomes" id="UP001230496"/>
    </source>
</evidence>
<proteinExistence type="inferred from homology"/>
<evidence type="ECO:0000256" key="7">
    <source>
        <dbReference type="ARBA" id="ARBA00023049"/>
    </source>
</evidence>
<dbReference type="Pfam" id="PF18962">
    <property type="entry name" value="Por_Secre_tail"/>
    <property type="match status" value="1"/>
</dbReference>
<dbReference type="Gene3D" id="3.40.390.10">
    <property type="entry name" value="Collagenase (Catalytic Domain)"/>
    <property type="match status" value="1"/>
</dbReference>
<dbReference type="AlphaFoldDB" id="A0AA51RDB5"/>
<feature type="chain" id="PRO_5041390373" evidence="10">
    <location>
        <begin position="22"/>
        <end position="813"/>
    </location>
</feature>
<evidence type="ECO:0000313" key="12">
    <source>
        <dbReference type="EMBL" id="WMN12918.1"/>
    </source>
</evidence>
<keyword evidence="4 10" id="KW-0732">Signal</keyword>
<feature type="compositionally biased region" description="Polar residues" evidence="9">
    <location>
        <begin position="135"/>
        <end position="157"/>
    </location>
</feature>
<evidence type="ECO:0000259" key="11">
    <source>
        <dbReference type="PROSITE" id="PS50853"/>
    </source>
</evidence>
<dbReference type="GO" id="GO:0006508">
    <property type="term" value="P:proteolysis"/>
    <property type="evidence" value="ECO:0007669"/>
    <property type="project" value="UniProtKB-KW"/>
</dbReference>
<dbReference type="Proteomes" id="UP001230496">
    <property type="component" value="Chromosome"/>
</dbReference>
<feature type="domain" description="Fibronectin type-III" evidence="11">
    <location>
        <begin position="488"/>
        <end position="574"/>
    </location>
</feature>
<keyword evidence="8" id="KW-1015">Disulfide bond</keyword>
<accession>A0AA51RDB5</accession>